<gene>
    <name evidence="2" type="ORF">NYP16_01335</name>
</gene>
<proteinExistence type="predicted"/>
<dbReference type="PANTHER" id="PTHR47755:SF1">
    <property type="entry name" value="CELL DIVISION PROTEIN FTSX"/>
    <property type="match status" value="1"/>
</dbReference>
<keyword evidence="1" id="KW-1133">Transmembrane helix</keyword>
<dbReference type="Proteomes" id="UP001141619">
    <property type="component" value="Unassembled WGS sequence"/>
</dbReference>
<dbReference type="RefSeq" id="WP_274942306.1">
    <property type="nucleotide sequence ID" value="NZ_JANWOI010000001.1"/>
</dbReference>
<keyword evidence="1" id="KW-0812">Transmembrane</keyword>
<keyword evidence="2" id="KW-0132">Cell division</keyword>
<evidence type="ECO:0000313" key="2">
    <source>
        <dbReference type="EMBL" id="MDA5192602.1"/>
    </source>
</evidence>
<dbReference type="GO" id="GO:0032153">
    <property type="term" value="C:cell division site"/>
    <property type="evidence" value="ECO:0007669"/>
    <property type="project" value="TreeGrafter"/>
</dbReference>
<dbReference type="PANTHER" id="PTHR47755">
    <property type="entry name" value="CELL DIVISION PROTEIN FTSX"/>
    <property type="match status" value="1"/>
</dbReference>
<keyword evidence="1" id="KW-0472">Membrane</keyword>
<evidence type="ECO:0000313" key="3">
    <source>
        <dbReference type="Proteomes" id="UP001141619"/>
    </source>
</evidence>
<comment type="caution">
    <text evidence="2">The sequence shown here is derived from an EMBL/GenBank/DDBJ whole genome shotgun (WGS) entry which is preliminary data.</text>
</comment>
<dbReference type="AlphaFoldDB" id="A0A9X3Z616"/>
<reference evidence="2" key="1">
    <citation type="submission" date="2022-08" db="EMBL/GenBank/DDBJ databases">
        <authorList>
            <person name="Vandamme P."/>
            <person name="Hettiarachchi A."/>
            <person name="Peeters C."/>
            <person name="Cnockaert M."/>
            <person name="Carlier A."/>
        </authorList>
    </citation>
    <scope>NUCLEOTIDE SEQUENCE</scope>
    <source>
        <strain evidence="2">LMG 31809</strain>
    </source>
</reference>
<feature type="transmembrane region" description="Helical" evidence="1">
    <location>
        <begin position="160"/>
        <end position="185"/>
    </location>
</feature>
<keyword evidence="2" id="KW-0131">Cell cycle</keyword>
<protein>
    <submittedName>
        <fullName evidence="2">Cell division protein</fullName>
    </submittedName>
</protein>
<feature type="transmembrane region" description="Helical" evidence="1">
    <location>
        <begin position="219"/>
        <end position="242"/>
    </location>
</feature>
<evidence type="ECO:0000256" key="1">
    <source>
        <dbReference type="SAM" id="Phobius"/>
    </source>
</evidence>
<name>A0A9X3Z616_9PROT</name>
<dbReference type="EMBL" id="JANWOI010000001">
    <property type="protein sequence ID" value="MDA5192602.1"/>
    <property type="molecule type" value="Genomic_DNA"/>
</dbReference>
<feature type="transmembrane region" description="Helical" evidence="1">
    <location>
        <begin position="20"/>
        <end position="45"/>
    </location>
</feature>
<dbReference type="InterPro" id="IPR004513">
    <property type="entry name" value="FtsX"/>
</dbReference>
<reference evidence="2" key="2">
    <citation type="journal article" date="2023" name="Syst. Appl. Microbiol.">
        <title>Govania unica gen. nov., sp. nov., a rare biosphere bacterium that represents a novel family in the class Alphaproteobacteria.</title>
        <authorList>
            <person name="Vandamme P."/>
            <person name="Peeters C."/>
            <person name="Hettiarachchi A."/>
            <person name="Cnockaert M."/>
            <person name="Carlier A."/>
        </authorList>
    </citation>
    <scope>NUCLEOTIDE SEQUENCE</scope>
    <source>
        <strain evidence="2">LMG 31809</strain>
    </source>
</reference>
<feature type="transmembrane region" description="Helical" evidence="1">
    <location>
        <begin position="262"/>
        <end position="285"/>
    </location>
</feature>
<keyword evidence="3" id="KW-1185">Reference proteome</keyword>
<accession>A0A9X3Z616</accession>
<dbReference type="GO" id="GO:0016020">
    <property type="term" value="C:membrane"/>
    <property type="evidence" value="ECO:0007669"/>
    <property type="project" value="InterPro"/>
</dbReference>
<dbReference type="GO" id="GO:0051301">
    <property type="term" value="P:cell division"/>
    <property type="evidence" value="ECO:0007669"/>
    <property type="project" value="UniProtKB-KW"/>
</dbReference>
<organism evidence="2 3">
    <name type="scientific">Govanella unica</name>
    <dbReference type="NCBI Taxonomy" id="2975056"/>
    <lineage>
        <taxon>Bacteria</taxon>
        <taxon>Pseudomonadati</taxon>
        <taxon>Pseudomonadota</taxon>
        <taxon>Alphaproteobacteria</taxon>
        <taxon>Emcibacterales</taxon>
        <taxon>Govanellaceae</taxon>
        <taxon>Govanella</taxon>
    </lineage>
</organism>
<sequence>MARRVQFLPDGSGAGSRELLPWVIAVMVFLSGLALAGALGMHGAVASWAGDMSRRLTVEIVTGDLEARDRQATAAVTALRETPGVESAHRLSDQDIAGLLEPWLGKGNVAADLPVPALIDVVVREGVNLPLDVVANRLRTIAPDARFDDHEQWLGNLYHLAWMLEVSGFGIVLLVMLATVAIVIFGTRAGLASHRDSIETLHLLGAEDSLVAGEFQRRFLYLGFKGGVIGVVAAGLALLSVHHMLSRLGGGIFGSISYASPSFLALLGLPVLAAILAMVTARLTVVRALRQLV</sequence>